<protein>
    <submittedName>
        <fullName evidence="2">Tetratricopeptide repeat protein</fullName>
    </submittedName>
</protein>
<evidence type="ECO:0000256" key="1">
    <source>
        <dbReference type="PROSITE-ProRule" id="PRU00339"/>
    </source>
</evidence>
<name>N1UGF2_LEPIR</name>
<evidence type="ECO:0000313" key="3">
    <source>
        <dbReference type="Proteomes" id="UP000012220"/>
    </source>
</evidence>
<proteinExistence type="predicted"/>
<accession>N1UGF2</accession>
<dbReference type="Pfam" id="PF00515">
    <property type="entry name" value="TPR_1"/>
    <property type="match status" value="1"/>
</dbReference>
<dbReference type="Proteomes" id="UP000012220">
    <property type="component" value="Unassembled WGS sequence"/>
</dbReference>
<comment type="caution">
    <text evidence="2">The sequence shown here is derived from an EMBL/GenBank/DDBJ whole genome shotgun (WGS) entry which is preliminary data.</text>
</comment>
<dbReference type="SMART" id="SM00028">
    <property type="entry name" value="TPR"/>
    <property type="match status" value="1"/>
</dbReference>
<keyword evidence="1" id="KW-0802">TPR repeat</keyword>
<sequence>MSLGYLYDSSGSFKSTIQYYKSVLKTDPDIWNNLGISYYNDGQIKNSISYFHKAIQLNLTFAYPVNNLGLLYTKRRFFECKKYFLRSIGLKPSEPFLLGETYTDLSICDYHLSEWNTVKENKKDQSNLTSIFLEELFEKGIKVEGEDYRCFFKSN</sequence>
<dbReference type="PROSITE" id="PS50005">
    <property type="entry name" value="TPR"/>
    <property type="match status" value="1"/>
</dbReference>
<dbReference type="InterPro" id="IPR011990">
    <property type="entry name" value="TPR-like_helical_dom_sf"/>
</dbReference>
<gene>
    <name evidence="2" type="ORF">LEP1GSC115_4674</name>
</gene>
<dbReference type="SUPFAM" id="SSF48452">
    <property type="entry name" value="TPR-like"/>
    <property type="match status" value="1"/>
</dbReference>
<organism evidence="2 3">
    <name type="scientific">Leptospira interrogans serovar Australis str. 200703203</name>
    <dbReference type="NCBI Taxonomy" id="1085541"/>
    <lineage>
        <taxon>Bacteria</taxon>
        <taxon>Pseudomonadati</taxon>
        <taxon>Spirochaetota</taxon>
        <taxon>Spirochaetia</taxon>
        <taxon>Leptospirales</taxon>
        <taxon>Leptospiraceae</taxon>
        <taxon>Leptospira</taxon>
    </lineage>
</organism>
<evidence type="ECO:0000313" key="2">
    <source>
        <dbReference type="EMBL" id="EMY22986.1"/>
    </source>
</evidence>
<dbReference type="AlphaFoldDB" id="N1UGF2"/>
<dbReference type="InterPro" id="IPR019734">
    <property type="entry name" value="TPR_rpt"/>
</dbReference>
<feature type="repeat" description="TPR" evidence="1">
    <location>
        <begin position="28"/>
        <end position="61"/>
    </location>
</feature>
<dbReference type="BioCyc" id="LINT1085541:G11IQ-2510-MONOMER"/>
<reference evidence="2 3" key="1">
    <citation type="submission" date="2013-02" db="EMBL/GenBank/DDBJ databases">
        <authorList>
            <person name="Harkins D.M."/>
            <person name="Durkin A.S."/>
            <person name="Brinkac L.M."/>
            <person name="Haft D.H."/>
            <person name="Selengut J.D."/>
            <person name="Sanka R."/>
            <person name="DePew J."/>
            <person name="Purushe J."/>
            <person name="Picardeau M."/>
            <person name="Werts C."/>
            <person name="Goarant C."/>
            <person name="Vinetz J.M."/>
            <person name="Sutton G.G."/>
            <person name="Nierman W.C."/>
            <person name="Fouts D.E."/>
        </authorList>
    </citation>
    <scope>NUCLEOTIDE SEQUENCE [LARGE SCALE GENOMIC DNA]</scope>
    <source>
        <strain evidence="2 3">200703203</strain>
    </source>
</reference>
<dbReference type="Gene3D" id="1.25.40.10">
    <property type="entry name" value="Tetratricopeptide repeat domain"/>
    <property type="match status" value="1"/>
</dbReference>
<dbReference type="EMBL" id="AHNY02000266">
    <property type="protein sequence ID" value="EMY22986.1"/>
    <property type="molecule type" value="Genomic_DNA"/>
</dbReference>